<evidence type="ECO:0000256" key="5">
    <source>
        <dbReference type="RuleBase" id="RU003956"/>
    </source>
</evidence>
<accession>A0A5M3N4Y1</accession>
<dbReference type="OMA" id="AIFTCMD"/>
<dbReference type="GO" id="GO:0004089">
    <property type="term" value="F:carbonate dehydratase activity"/>
    <property type="evidence" value="ECO:0007669"/>
    <property type="project" value="UniProtKB-UniRule"/>
</dbReference>
<feature type="binding site" evidence="4">
    <location>
        <position position="88"/>
    </location>
    <ligand>
        <name>Zn(2+)</name>
        <dbReference type="ChEBI" id="CHEBI:29105"/>
    </ligand>
</feature>
<gene>
    <name evidence="6" type="ORF">CONPUDRAFT_114824</name>
</gene>
<comment type="cofactor">
    <cofactor evidence="4">
        <name>Zn(2+)</name>
        <dbReference type="ChEBI" id="CHEBI:29105"/>
    </cofactor>
    <text evidence="4">Binds 1 zinc ion per subunit.</text>
</comment>
<dbReference type="InterPro" id="IPR036874">
    <property type="entry name" value="Carbonic_anhydrase_sf"/>
</dbReference>
<dbReference type="Pfam" id="PF00484">
    <property type="entry name" value="Pro_CA"/>
    <property type="match status" value="1"/>
</dbReference>
<dbReference type="Gene3D" id="3.40.1050.10">
    <property type="entry name" value="Carbonic anhydrase"/>
    <property type="match status" value="1"/>
</dbReference>
<dbReference type="PANTHER" id="PTHR43175:SF3">
    <property type="entry name" value="CARBON DISULFIDE HYDROLASE"/>
    <property type="match status" value="1"/>
</dbReference>
<dbReference type="EC" id="4.2.1.1" evidence="5"/>
<feature type="binding site" evidence="4">
    <location>
        <position position="91"/>
    </location>
    <ligand>
        <name>Zn(2+)</name>
        <dbReference type="ChEBI" id="CHEBI:29105"/>
    </ligand>
</feature>
<comment type="function">
    <text evidence="5">Reversible hydration of carbon dioxide.</text>
</comment>
<name>A0A5M3N4Y1_CONPW</name>
<evidence type="ECO:0000256" key="3">
    <source>
        <dbReference type="ARBA" id="ARBA00022833"/>
    </source>
</evidence>
<dbReference type="SMART" id="SM00947">
    <property type="entry name" value="Pro_CA"/>
    <property type="match status" value="1"/>
</dbReference>
<keyword evidence="5" id="KW-0456">Lyase</keyword>
<dbReference type="EMBL" id="JH711573">
    <property type="protein sequence ID" value="EIW86469.1"/>
    <property type="molecule type" value="Genomic_DNA"/>
</dbReference>
<comment type="caution">
    <text evidence="6">The sequence shown here is derived from an EMBL/GenBank/DDBJ whole genome shotgun (WGS) entry which is preliminary data.</text>
</comment>
<keyword evidence="3 4" id="KW-0862">Zinc</keyword>
<evidence type="ECO:0000256" key="2">
    <source>
        <dbReference type="ARBA" id="ARBA00022723"/>
    </source>
</evidence>
<organism evidence="6 7">
    <name type="scientific">Coniophora puteana (strain RWD-64-598)</name>
    <name type="common">Brown rot fungus</name>
    <dbReference type="NCBI Taxonomy" id="741705"/>
    <lineage>
        <taxon>Eukaryota</taxon>
        <taxon>Fungi</taxon>
        <taxon>Dikarya</taxon>
        <taxon>Basidiomycota</taxon>
        <taxon>Agaricomycotina</taxon>
        <taxon>Agaricomycetes</taxon>
        <taxon>Agaricomycetidae</taxon>
        <taxon>Boletales</taxon>
        <taxon>Coniophorineae</taxon>
        <taxon>Coniophoraceae</taxon>
        <taxon>Coniophora</taxon>
    </lineage>
</organism>
<comment type="catalytic activity">
    <reaction evidence="5">
        <text>hydrogencarbonate + H(+) = CO2 + H2O</text>
        <dbReference type="Rhea" id="RHEA:10748"/>
        <dbReference type="ChEBI" id="CHEBI:15377"/>
        <dbReference type="ChEBI" id="CHEBI:15378"/>
        <dbReference type="ChEBI" id="CHEBI:16526"/>
        <dbReference type="ChEBI" id="CHEBI:17544"/>
        <dbReference type="EC" id="4.2.1.1"/>
    </reaction>
</comment>
<sequence length="169" mass="18375">MAEINFIQNNEQYASNFGDRGKLALPPSKKLIVVTCMDARINPAEALGIKDGEAHVIRNAGGLTKEAVRSVVISQRLLGTKDILVIQHTDCGMLTFTDPSLREQITQAHSGNDGVTNAVKNFEFGPFDDLDQSIKNNVQFLKEDPLVLTGGSITGYAYAVETGKLRRVA</sequence>
<dbReference type="PANTHER" id="PTHR43175">
    <property type="entry name" value="CARBONIC ANHYDRASE"/>
    <property type="match status" value="1"/>
</dbReference>
<dbReference type="CDD" id="cd03379">
    <property type="entry name" value="beta_CA_cladeD"/>
    <property type="match status" value="1"/>
</dbReference>
<dbReference type="GO" id="GO:0008270">
    <property type="term" value="F:zinc ion binding"/>
    <property type="evidence" value="ECO:0007669"/>
    <property type="project" value="UniProtKB-UniRule"/>
</dbReference>
<dbReference type="OrthoDB" id="10248475at2759"/>
<dbReference type="InterPro" id="IPR001765">
    <property type="entry name" value="Carbonic_anhydrase"/>
</dbReference>
<feature type="binding site" evidence="4">
    <location>
        <position position="36"/>
    </location>
    <ligand>
        <name>Zn(2+)</name>
        <dbReference type="ChEBI" id="CHEBI:29105"/>
    </ligand>
</feature>
<evidence type="ECO:0000313" key="6">
    <source>
        <dbReference type="EMBL" id="EIW86469.1"/>
    </source>
</evidence>
<evidence type="ECO:0000256" key="4">
    <source>
        <dbReference type="PIRSR" id="PIRSR601765-1"/>
    </source>
</evidence>
<evidence type="ECO:0000256" key="1">
    <source>
        <dbReference type="ARBA" id="ARBA00006217"/>
    </source>
</evidence>
<dbReference type="GeneID" id="19199105"/>
<dbReference type="AlphaFoldDB" id="A0A5M3N4Y1"/>
<reference evidence="7" key="1">
    <citation type="journal article" date="2012" name="Science">
        <title>The Paleozoic origin of enzymatic lignin decomposition reconstructed from 31 fungal genomes.</title>
        <authorList>
            <person name="Floudas D."/>
            <person name="Binder M."/>
            <person name="Riley R."/>
            <person name="Barry K."/>
            <person name="Blanchette R.A."/>
            <person name="Henrissat B."/>
            <person name="Martinez A.T."/>
            <person name="Otillar R."/>
            <person name="Spatafora J.W."/>
            <person name="Yadav J.S."/>
            <person name="Aerts A."/>
            <person name="Benoit I."/>
            <person name="Boyd A."/>
            <person name="Carlson A."/>
            <person name="Copeland A."/>
            <person name="Coutinho P.M."/>
            <person name="de Vries R.P."/>
            <person name="Ferreira P."/>
            <person name="Findley K."/>
            <person name="Foster B."/>
            <person name="Gaskell J."/>
            <person name="Glotzer D."/>
            <person name="Gorecki P."/>
            <person name="Heitman J."/>
            <person name="Hesse C."/>
            <person name="Hori C."/>
            <person name="Igarashi K."/>
            <person name="Jurgens J.A."/>
            <person name="Kallen N."/>
            <person name="Kersten P."/>
            <person name="Kohler A."/>
            <person name="Kuees U."/>
            <person name="Kumar T.K.A."/>
            <person name="Kuo A."/>
            <person name="LaButti K."/>
            <person name="Larrondo L.F."/>
            <person name="Lindquist E."/>
            <person name="Ling A."/>
            <person name="Lombard V."/>
            <person name="Lucas S."/>
            <person name="Lundell T."/>
            <person name="Martin R."/>
            <person name="McLaughlin D.J."/>
            <person name="Morgenstern I."/>
            <person name="Morin E."/>
            <person name="Murat C."/>
            <person name="Nagy L.G."/>
            <person name="Nolan M."/>
            <person name="Ohm R.A."/>
            <person name="Patyshakuliyeva A."/>
            <person name="Rokas A."/>
            <person name="Ruiz-Duenas F.J."/>
            <person name="Sabat G."/>
            <person name="Salamov A."/>
            <person name="Samejima M."/>
            <person name="Schmutz J."/>
            <person name="Slot J.C."/>
            <person name="St John F."/>
            <person name="Stenlid J."/>
            <person name="Sun H."/>
            <person name="Sun S."/>
            <person name="Syed K."/>
            <person name="Tsang A."/>
            <person name="Wiebenga A."/>
            <person name="Young D."/>
            <person name="Pisabarro A."/>
            <person name="Eastwood D.C."/>
            <person name="Martin F."/>
            <person name="Cullen D."/>
            <person name="Grigoriev I.V."/>
            <person name="Hibbett D.S."/>
        </authorList>
    </citation>
    <scope>NUCLEOTIDE SEQUENCE [LARGE SCALE GENOMIC DNA]</scope>
    <source>
        <strain evidence="7">RWD-64-598 SS2</strain>
    </source>
</reference>
<dbReference type="RefSeq" id="XP_007763271.1">
    <property type="nucleotide sequence ID" value="XM_007765081.1"/>
</dbReference>
<dbReference type="SUPFAM" id="SSF53056">
    <property type="entry name" value="beta-carbonic anhydrase, cab"/>
    <property type="match status" value="1"/>
</dbReference>
<dbReference type="KEGG" id="cput:CONPUDRAFT_114824"/>
<feature type="binding site" evidence="4">
    <location>
        <position position="38"/>
    </location>
    <ligand>
        <name>Zn(2+)</name>
        <dbReference type="ChEBI" id="CHEBI:29105"/>
    </ligand>
</feature>
<dbReference type="Proteomes" id="UP000053558">
    <property type="component" value="Unassembled WGS sequence"/>
</dbReference>
<comment type="similarity">
    <text evidence="1 5">Belongs to the beta-class carbonic anhydrase family.</text>
</comment>
<protein>
    <recommendedName>
        <fullName evidence="5">Carbonic anhydrase</fullName>
        <ecNumber evidence="5">4.2.1.1</ecNumber>
    </recommendedName>
    <alternativeName>
        <fullName evidence="5">Carbonate dehydratase</fullName>
    </alternativeName>
</protein>
<keyword evidence="7" id="KW-1185">Reference proteome</keyword>
<proteinExistence type="inferred from homology"/>
<evidence type="ECO:0000313" key="7">
    <source>
        <dbReference type="Proteomes" id="UP000053558"/>
    </source>
</evidence>
<keyword evidence="2 4" id="KW-0479">Metal-binding</keyword>